<proteinExistence type="predicted"/>
<evidence type="ECO:0000313" key="3">
    <source>
        <dbReference type="Proteomes" id="UP000614216"/>
    </source>
</evidence>
<dbReference type="EMBL" id="JAEUGD010000067">
    <property type="protein sequence ID" value="MBL6449767.1"/>
    <property type="molecule type" value="Genomic_DNA"/>
</dbReference>
<organism evidence="2 3">
    <name type="scientific">Fulvivirga marina</name>
    <dbReference type="NCBI Taxonomy" id="2494733"/>
    <lineage>
        <taxon>Bacteria</taxon>
        <taxon>Pseudomonadati</taxon>
        <taxon>Bacteroidota</taxon>
        <taxon>Cytophagia</taxon>
        <taxon>Cytophagales</taxon>
        <taxon>Fulvivirgaceae</taxon>
        <taxon>Fulvivirga</taxon>
    </lineage>
</organism>
<dbReference type="Proteomes" id="UP000614216">
    <property type="component" value="Unassembled WGS sequence"/>
</dbReference>
<reference evidence="2" key="1">
    <citation type="submission" date="2021-01" db="EMBL/GenBank/DDBJ databases">
        <title>Fulvivirga kasyanovii gen. nov., sp nov., a novel member of the phylum Bacteroidetes isolated from seawater in a mussel farm.</title>
        <authorList>
            <person name="Zhao L.-H."/>
            <person name="Wang Z.-J."/>
        </authorList>
    </citation>
    <scope>NUCLEOTIDE SEQUENCE</scope>
    <source>
        <strain evidence="2">29W222</strain>
    </source>
</reference>
<gene>
    <name evidence="2" type="ORF">JMN32_25880</name>
</gene>
<accession>A0A937G315</accession>
<keyword evidence="3" id="KW-1185">Reference proteome</keyword>
<dbReference type="RefSeq" id="WP_202859310.1">
    <property type="nucleotide sequence ID" value="NZ_JAEUGD010000067.1"/>
</dbReference>
<protein>
    <recommendedName>
        <fullName evidence="4">DUF4252 domain-containing protein</fullName>
    </recommendedName>
</protein>
<evidence type="ECO:0008006" key="4">
    <source>
        <dbReference type="Google" id="ProtNLM"/>
    </source>
</evidence>
<feature type="chain" id="PRO_5037957655" description="DUF4252 domain-containing protein" evidence="1">
    <location>
        <begin position="20"/>
        <end position="165"/>
    </location>
</feature>
<keyword evidence="1" id="KW-0732">Signal</keyword>
<sequence>MKKTLLYLALLLLGAAVQAQNKAVHYKELQKHLPASLAGFSAESAPEGNMFEMNEMSYSSAMREYSKGNSWLTITIMDYKGAAEMYEGSTMAWNNSMSYEDDQQKAHSVSINGMNGWFSYDKHNQESTLILGINGRYLITINITENADESLAEKVSKDLDLDSLP</sequence>
<evidence type="ECO:0000313" key="2">
    <source>
        <dbReference type="EMBL" id="MBL6449767.1"/>
    </source>
</evidence>
<feature type="signal peptide" evidence="1">
    <location>
        <begin position="1"/>
        <end position="19"/>
    </location>
</feature>
<name>A0A937G315_9BACT</name>
<evidence type="ECO:0000256" key="1">
    <source>
        <dbReference type="SAM" id="SignalP"/>
    </source>
</evidence>
<dbReference type="AlphaFoldDB" id="A0A937G315"/>
<comment type="caution">
    <text evidence="2">The sequence shown here is derived from an EMBL/GenBank/DDBJ whole genome shotgun (WGS) entry which is preliminary data.</text>
</comment>